<name>A0A848L736_9BACT</name>
<sequence>MTYDPDFDVDAILRVIGTVNEKYPDGSPEDEALHIAAGALVFLRDRQKLEEYRAYFRKYFTPATSAALVARTFDSRQAADAWLASGEATDGVLVSIAGEGFAVIRLPNRWELLRTPLPEELNQPK</sequence>
<gene>
    <name evidence="1" type="ORF">HG543_04295</name>
</gene>
<evidence type="ECO:0000313" key="1">
    <source>
        <dbReference type="EMBL" id="NMO14082.1"/>
    </source>
</evidence>
<dbReference type="RefSeq" id="WP_169343364.1">
    <property type="nucleotide sequence ID" value="NZ_JABBJJ010000012.1"/>
</dbReference>
<dbReference type="Proteomes" id="UP000518300">
    <property type="component" value="Unassembled WGS sequence"/>
</dbReference>
<proteinExistence type="predicted"/>
<dbReference type="AlphaFoldDB" id="A0A848L736"/>
<keyword evidence="2" id="KW-1185">Reference proteome</keyword>
<dbReference type="EMBL" id="JABBJJ010000012">
    <property type="protein sequence ID" value="NMO14082.1"/>
    <property type="molecule type" value="Genomic_DNA"/>
</dbReference>
<protein>
    <submittedName>
        <fullName evidence="1">Uncharacterized protein</fullName>
    </submittedName>
</protein>
<evidence type="ECO:0000313" key="2">
    <source>
        <dbReference type="Proteomes" id="UP000518300"/>
    </source>
</evidence>
<accession>A0A848L736</accession>
<reference evidence="1 2" key="1">
    <citation type="submission" date="2020-04" db="EMBL/GenBank/DDBJ databases">
        <title>Draft genome of Pyxidicoccus fallax type strain.</title>
        <authorList>
            <person name="Whitworth D.E."/>
        </authorList>
    </citation>
    <scope>NUCLEOTIDE SEQUENCE [LARGE SCALE GENOMIC DNA]</scope>
    <source>
        <strain evidence="1 2">DSM 14698</strain>
    </source>
</reference>
<comment type="caution">
    <text evidence="1">The sequence shown here is derived from an EMBL/GenBank/DDBJ whole genome shotgun (WGS) entry which is preliminary data.</text>
</comment>
<organism evidence="1 2">
    <name type="scientific">Pyxidicoccus fallax</name>
    <dbReference type="NCBI Taxonomy" id="394095"/>
    <lineage>
        <taxon>Bacteria</taxon>
        <taxon>Pseudomonadati</taxon>
        <taxon>Myxococcota</taxon>
        <taxon>Myxococcia</taxon>
        <taxon>Myxococcales</taxon>
        <taxon>Cystobacterineae</taxon>
        <taxon>Myxococcaceae</taxon>
        <taxon>Pyxidicoccus</taxon>
    </lineage>
</organism>